<organism evidence="1">
    <name type="scientific">Ixodes ricinus</name>
    <name type="common">Common tick</name>
    <name type="synonym">Acarus ricinus</name>
    <dbReference type="NCBI Taxonomy" id="34613"/>
    <lineage>
        <taxon>Eukaryota</taxon>
        <taxon>Metazoa</taxon>
        <taxon>Ecdysozoa</taxon>
        <taxon>Arthropoda</taxon>
        <taxon>Chelicerata</taxon>
        <taxon>Arachnida</taxon>
        <taxon>Acari</taxon>
        <taxon>Parasitiformes</taxon>
        <taxon>Ixodida</taxon>
        <taxon>Ixodoidea</taxon>
        <taxon>Ixodidae</taxon>
        <taxon>Ixodinae</taxon>
        <taxon>Ixodes</taxon>
    </lineage>
</organism>
<accession>A0A6B0URE1</accession>
<name>A0A6B0URE1_IXORI</name>
<reference evidence="1" key="1">
    <citation type="submission" date="2019-12" db="EMBL/GenBank/DDBJ databases">
        <title>An insight into the sialome of adult female Ixodes ricinus ticks feeding for 6 days.</title>
        <authorList>
            <person name="Perner J."/>
            <person name="Ribeiro J.M.C."/>
        </authorList>
    </citation>
    <scope>NUCLEOTIDE SEQUENCE</scope>
    <source>
        <strain evidence="1">Semi-engorged</strain>
        <tissue evidence="1">Salivary glands</tissue>
    </source>
</reference>
<dbReference type="AlphaFoldDB" id="A0A6B0URE1"/>
<protein>
    <submittedName>
        <fullName evidence="1">Putative secreted protein</fullName>
    </submittedName>
</protein>
<dbReference type="EMBL" id="GIFC01010284">
    <property type="protein sequence ID" value="MXU92367.1"/>
    <property type="molecule type" value="Transcribed_RNA"/>
</dbReference>
<evidence type="ECO:0000313" key="1">
    <source>
        <dbReference type="EMBL" id="MXU92367.1"/>
    </source>
</evidence>
<proteinExistence type="predicted"/>
<sequence length="132" mass="15256">MSSFLLRVRAVLFTWTRVPAWPPRIQVTFSFPFPSFIPPVPQLRDCLSFVCRRVFLSVLLCWMRVARAQRLPAPPSFHAPVCSVRRRRAPRQAGTAFQGRACPHAPTEPLSLFWFYFVFGRRARDGLSDLVH</sequence>